<sequence length="142" mass="14795">MISCTGGPAQCCWPLAPGPCEEIGAVVRAVWLSADHLLRPAPAAIGLRSVLMSGYLTALSPFNHSPAPLHRPAGPPDASATGLDSRLRSSRRSDGFLLFALGAVFLSAAKSGSRLFQVLSAVTSICFQRAAPCRASFVYSAP</sequence>
<accession>A0A9Q1IUK2</accession>
<comment type="caution">
    <text evidence="1">The sequence shown here is derived from an EMBL/GenBank/DDBJ whole genome shotgun (WGS) entry which is preliminary data.</text>
</comment>
<keyword evidence="2" id="KW-1185">Reference proteome</keyword>
<dbReference type="EMBL" id="JAINUF010000006">
    <property type="protein sequence ID" value="KAJ8355672.1"/>
    <property type="molecule type" value="Genomic_DNA"/>
</dbReference>
<name>A0A9Q1IUK2_SYNKA</name>
<evidence type="ECO:0000313" key="1">
    <source>
        <dbReference type="EMBL" id="KAJ8355672.1"/>
    </source>
</evidence>
<gene>
    <name evidence="1" type="ORF">SKAU_G00184660</name>
</gene>
<dbReference type="AlphaFoldDB" id="A0A9Q1IUK2"/>
<proteinExistence type="predicted"/>
<reference evidence="1" key="1">
    <citation type="journal article" date="2023" name="Science">
        <title>Genome structures resolve the early diversification of teleost fishes.</title>
        <authorList>
            <person name="Parey E."/>
            <person name="Louis A."/>
            <person name="Montfort J."/>
            <person name="Bouchez O."/>
            <person name="Roques C."/>
            <person name="Iampietro C."/>
            <person name="Lluch J."/>
            <person name="Castinel A."/>
            <person name="Donnadieu C."/>
            <person name="Desvignes T."/>
            <person name="Floi Bucao C."/>
            <person name="Jouanno E."/>
            <person name="Wen M."/>
            <person name="Mejri S."/>
            <person name="Dirks R."/>
            <person name="Jansen H."/>
            <person name="Henkel C."/>
            <person name="Chen W.J."/>
            <person name="Zahm M."/>
            <person name="Cabau C."/>
            <person name="Klopp C."/>
            <person name="Thompson A.W."/>
            <person name="Robinson-Rechavi M."/>
            <person name="Braasch I."/>
            <person name="Lecointre G."/>
            <person name="Bobe J."/>
            <person name="Postlethwait J.H."/>
            <person name="Berthelot C."/>
            <person name="Roest Crollius H."/>
            <person name="Guiguen Y."/>
        </authorList>
    </citation>
    <scope>NUCLEOTIDE SEQUENCE</scope>
    <source>
        <strain evidence="1">WJC10195</strain>
    </source>
</reference>
<protein>
    <submittedName>
        <fullName evidence="1">Uncharacterized protein</fullName>
    </submittedName>
</protein>
<organism evidence="1 2">
    <name type="scientific">Synaphobranchus kaupii</name>
    <name type="common">Kaup's arrowtooth eel</name>
    <dbReference type="NCBI Taxonomy" id="118154"/>
    <lineage>
        <taxon>Eukaryota</taxon>
        <taxon>Metazoa</taxon>
        <taxon>Chordata</taxon>
        <taxon>Craniata</taxon>
        <taxon>Vertebrata</taxon>
        <taxon>Euteleostomi</taxon>
        <taxon>Actinopterygii</taxon>
        <taxon>Neopterygii</taxon>
        <taxon>Teleostei</taxon>
        <taxon>Anguilliformes</taxon>
        <taxon>Synaphobranchidae</taxon>
        <taxon>Synaphobranchus</taxon>
    </lineage>
</organism>
<dbReference type="Proteomes" id="UP001152622">
    <property type="component" value="Chromosome 6"/>
</dbReference>
<evidence type="ECO:0000313" key="2">
    <source>
        <dbReference type="Proteomes" id="UP001152622"/>
    </source>
</evidence>